<name>A0A9P4KHL4_9PLEO</name>
<comment type="caution">
    <text evidence="1">The sequence shown here is derived from an EMBL/GenBank/DDBJ whole genome shotgun (WGS) entry which is preliminary data.</text>
</comment>
<evidence type="ECO:0000313" key="1">
    <source>
        <dbReference type="EMBL" id="KAF2268277.1"/>
    </source>
</evidence>
<dbReference type="AlphaFoldDB" id="A0A9P4KHL4"/>
<evidence type="ECO:0000313" key="2">
    <source>
        <dbReference type="Proteomes" id="UP000800093"/>
    </source>
</evidence>
<reference evidence="2" key="1">
    <citation type="journal article" date="2020" name="Stud. Mycol.">
        <title>101 Dothideomycetes genomes: A test case for predicting lifestyles and emergence of pathogens.</title>
        <authorList>
            <person name="Haridas S."/>
            <person name="Albert R."/>
            <person name="Binder M."/>
            <person name="Bloem J."/>
            <person name="LaButti K."/>
            <person name="Salamov A."/>
            <person name="Andreopoulos B."/>
            <person name="Baker S."/>
            <person name="Barry K."/>
            <person name="Bills G."/>
            <person name="Bluhm B."/>
            <person name="Cannon C."/>
            <person name="Castanera R."/>
            <person name="Culley D."/>
            <person name="Daum C."/>
            <person name="Ezra D."/>
            <person name="Gonzalez J."/>
            <person name="Henrissat B."/>
            <person name="Kuo A."/>
            <person name="Liang C."/>
            <person name="Lipzen A."/>
            <person name="Lutzoni F."/>
            <person name="Magnuson J."/>
            <person name="Mondo S."/>
            <person name="Nolan M."/>
            <person name="Ohm R."/>
            <person name="Pangilinan J."/>
            <person name="Park H.-J."/>
            <person name="Ramirez L."/>
            <person name="Alfaro M."/>
            <person name="Sun H."/>
            <person name="Tritt A."/>
            <person name="Yoshinaga Y."/>
            <person name="Zwiers L.-H."/>
            <person name="Turgeon B."/>
            <person name="Goodwin S."/>
            <person name="Spatafora J."/>
            <person name="Crous P."/>
            <person name="Grigoriev I."/>
        </authorList>
    </citation>
    <scope>NUCLEOTIDE SEQUENCE [LARGE SCALE GENOMIC DNA]</scope>
    <source>
        <strain evidence="2">CBS 304.66</strain>
    </source>
</reference>
<keyword evidence="2" id="KW-1185">Reference proteome</keyword>
<organism evidence="1 2">
    <name type="scientific">Lojkania enalia</name>
    <dbReference type="NCBI Taxonomy" id="147567"/>
    <lineage>
        <taxon>Eukaryota</taxon>
        <taxon>Fungi</taxon>
        <taxon>Dikarya</taxon>
        <taxon>Ascomycota</taxon>
        <taxon>Pezizomycotina</taxon>
        <taxon>Dothideomycetes</taxon>
        <taxon>Pleosporomycetidae</taxon>
        <taxon>Pleosporales</taxon>
        <taxon>Pleosporales incertae sedis</taxon>
        <taxon>Lojkania</taxon>
    </lineage>
</organism>
<dbReference type="Proteomes" id="UP000800093">
    <property type="component" value="Unassembled WGS sequence"/>
</dbReference>
<sequence length="100" mass="10890">MIIIKEVGSPRCLVGFIDPLPTVLRDVSGGRGWFAHDVTHENVGLDILKPTLIHDTTDNKATIIVSNAKFGVDAKSTRKLKLSFEFVLLLSSGAELDSEI</sequence>
<dbReference type="EMBL" id="ML986587">
    <property type="protein sequence ID" value="KAF2268277.1"/>
    <property type="molecule type" value="Genomic_DNA"/>
</dbReference>
<accession>A0A9P4KHL4</accession>
<gene>
    <name evidence="1" type="ORF">CC78DRAFT_589295</name>
</gene>
<protein>
    <submittedName>
        <fullName evidence="1">Uncharacterized protein</fullName>
    </submittedName>
</protein>
<proteinExistence type="predicted"/>